<evidence type="ECO:0000313" key="11">
    <source>
        <dbReference type="Proteomes" id="UP000823926"/>
    </source>
</evidence>
<name>A0A9D1TYF4_9BACT</name>
<evidence type="ECO:0000259" key="9">
    <source>
        <dbReference type="PROSITE" id="PS51012"/>
    </source>
</evidence>
<reference evidence="10" key="1">
    <citation type="journal article" date="2021" name="PeerJ">
        <title>Extensive microbial diversity within the chicken gut microbiome revealed by metagenomics and culture.</title>
        <authorList>
            <person name="Gilroy R."/>
            <person name="Ravi A."/>
            <person name="Getino M."/>
            <person name="Pursley I."/>
            <person name="Horton D.L."/>
            <person name="Alikhan N.F."/>
            <person name="Baker D."/>
            <person name="Gharbi K."/>
            <person name="Hall N."/>
            <person name="Watson M."/>
            <person name="Adriaenssens E.M."/>
            <person name="Foster-Nyarko E."/>
            <person name="Jarju S."/>
            <person name="Secka A."/>
            <person name="Antonio M."/>
            <person name="Oren A."/>
            <person name="Chaudhuri R.R."/>
            <person name="La Ragione R."/>
            <person name="Hildebrand F."/>
            <person name="Pallen M.J."/>
        </authorList>
    </citation>
    <scope>NUCLEOTIDE SEQUENCE</scope>
    <source>
        <strain evidence="10">ChiBcec15-1070</strain>
    </source>
</reference>
<dbReference type="EMBL" id="DXHL01000028">
    <property type="protein sequence ID" value="HIW11042.1"/>
    <property type="molecule type" value="Genomic_DNA"/>
</dbReference>
<feature type="transmembrane region" description="Helical" evidence="8">
    <location>
        <begin position="226"/>
        <end position="250"/>
    </location>
</feature>
<evidence type="ECO:0000256" key="5">
    <source>
        <dbReference type="ARBA" id="ARBA00022692"/>
    </source>
</evidence>
<dbReference type="InterPro" id="IPR047817">
    <property type="entry name" value="ABC2_TM_bact-type"/>
</dbReference>
<dbReference type="Pfam" id="PF12698">
    <property type="entry name" value="ABC2_membrane_3"/>
    <property type="match status" value="1"/>
</dbReference>
<dbReference type="PANTHER" id="PTHR30294:SF29">
    <property type="entry name" value="MULTIDRUG ABC TRANSPORTER PERMEASE YBHS-RELATED"/>
    <property type="match status" value="1"/>
</dbReference>
<dbReference type="AlphaFoldDB" id="A0A9D1TYF4"/>
<dbReference type="PROSITE" id="PS51012">
    <property type="entry name" value="ABC_TM2"/>
    <property type="match status" value="1"/>
</dbReference>
<comment type="similarity">
    <text evidence="2">Belongs to the ABC-2 integral membrane protein family.</text>
</comment>
<evidence type="ECO:0000256" key="2">
    <source>
        <dbReference type="ARBA" id="ARBA00007783"/>
    </source>
</evidence>
<feature type="transmembrane region" description="Helical" evidence="8">
    <location>
        <begin position="20"/>
        <end position="40"/>
    </location>
</feature>
<evidence type="ECO:0000256" key="6">
    <source>
        <dbReference type="ARBA" id="ARBA00022989"/>
    </source>
</evidence>
<sequence length="377" mass="41664">MHKFAVLLKKELLQIFRDRFMLRVVLLLPVIQLLVLPLAADYDIKNFRMATIDRDHSPLSRRLLTKLQAGGYFSLVEGSASWSEAERLIQQGTVDMVVEVPVDFERNVVLGRSPEVSVHVSAINGLSAGVASGYVQSIVADFVQELADERLISVETDNRAKFPVQVRAVAQEWYNPRFDYKTVIVPGILALLITIAGLSMTAMNSVKEKERGTIEQLNVTPMSRTLYMLAKMTPFLLISLVQFTIGLILARTVYAVPIEGSLLTLYGVVALYLLGVLCLGFVLSNFSETQVQVIFPTFFIMMILILMSGLFTPIESMPDWAQQVNVVNPVAHVIASIKMVLVKGSSAADLVPHWVGLGAFAVVMGVLSVVTFRKLHA</sequence>
<dbReference type="PANTHER" id="PTHR30294">
    <property type="entry name" value="MEMBRANE COMPONENT OF ABC TRANSPORTER YHHJ-RELATED"/>
    <property type="match status" value="1"/>
</dbReference>
<evidence type="ECO:0000256" key="3">
    <source>
        <dbReference type="ARBA" id="ARBA00022448"/>
    </source>
</evidence>
<keyword evidence="3" id="KW-0813">Transport</keyword>
<feature type="transmembrane region" description="Helical" evidence="8">
    <location>
        <begin position="183"/>
        <end position="206"/>
    </location>
</feature>
<evidence type="ECO:0000256" key="4">
    <source>
        <dbReference type="ARBA" id="ARBA00022475"/>
    </source>
</evidence>
<keyword evidence="4" id="KW-1003">Cell membrane</keyword>
<feature type="transmembrane region" description="Helical" evidence="8">
    <location>
        <begin position="262"/>
        <end position="286"/>
    </location>
</feature>
<keyword evidence="6 8" id="KW-1133">Transmembrane helix</keyword>
<dbReference type="InterPro" id="IPR013525">
    <property type="entry name" value="ABC2_TM"/>
</dbReference>
<comment type="caution">
    <text evidence="10">The sequence shown here is derived from an EMBL/GenBank/DDBJ whole genome shotgun (WGS) entry which is preliminary data.</text>
</comment>
<evidence type="ECO:0000256" key="7">
    <source>
        <dbReference type="ARBA" id="ARBA00023136"/>
    </source>
</evidence>
<dbReference type="InterPro" id="IPR051449">
    <property type="entry name" value="ABC-2_transporter_component"/>
</dbReference>
<accession>A0A9D1TYF4</accession>
<dbReference type="GO" id="GO:0140359">
    <property type="term" value="F:ABC-type transporter activity"/>
    <property type="evidence" value="ECO:0007669"/>
    <property type="project" value="InterPro"/>
</dbReference>
<evidence type="ECO:0000256" key="8">
    <source>
        <dbReference type="SAM" id="Phobius"/>
    </source>
</evidence>
<protein>
    <submittedName>
        <fullName evidence="10">ABC transporter permease</fullName>
    </submittedName>
</protein>
<proteinExistence type="inferred from homology"/>
<feature type="domain" description="ABC transmembrane type-2" evidence="9">
    <location>
        <begin position="132"/>
        <end position="375"/>
    </location>
</feature>
<evidence type="ECO:0000313" key="10">
    <source>
        <dbReference type="EMBL" id="HIW11042.1"/>
    </source>
</evidence>
<organism evidence="10 11">
    <name type="scientific">Candidatus Rikenella faecigallinarum</name>
    <dbReference type="NCBI Taxonomy" id="2838745"/>
    <lineage>
        <taxon>Bacteria</taxon>
        <taxon>Pseudomonadati</taxon>
        <taxon>Bacteroidota</taxon>
        <taxon>Bacteroidia</taxon>
        <taxon>Bacteroidales</taxon>
        <taxon>Rikenellaceae</taxon>
        <taxon>Rikenella</taxon>
    </lineage>
</organism>
<dbReference type="Gene3D" id="3.40.1710.10">
    <property type="entry name" value="abc type-2 transporter like domain"/>
    <property type="match status" value="1"/>
</dbReference>
<gene>
    <name evidence="10" type="ORF">H9888_06015</name>
</gene>
<comment type="subcellular location">
    <subcellularLocation>
        <location evidence="1">Cell membrane</location>
        <topology evidence="1">Multi-pass membrane protein</topology>
    </subcellularLocation>
</comment>
<feature type="transmembrane region" description="Helical" evidence="8">
    <location>
        <begin position="351"/>
        <end position="372"/>
    </location>
</feature>
<feature type="transmembrane region" description="Helical" evidence="8">
    <location>
        <begin position="293"/>
        <end position="311"/>
    </location>
</feature>
<dbReference type="GO" id="GO:0005886">
    <property type="term" value="C:plasma membrane"/>
    <property type="evidence" value="ECO:0007669"/>
    <property type="project" value="UniProtKB-SubCell"/>
</dbReference>
<keyword evidence="5 8" id="KW-0812">Transmembrane</keyword>
<reference evidence="10" key="2">
    <citation type="submission" date="2021-04" db="EMBL/GenBank/DDBJ databases">
        <authorList>
            <person name="Gilroy R."/>
        </authorList>
    </citation>
    <scope>NUCLEOTIDE SEQUENCE</scope>
    <source>
        <strain evidence="10">ChiBcec15-1070</strain>
    </source>
</reference>
<evidence type="ECO:0000256" key="1">
    <source>
        <dbReference type="ARBA" id="ARBA00004651"/>
    </source>
</evidence>
<keyword evidence="7 8" id="KW-0472">Membrane</keyword>
<dbReference type="Proteomes" id="UP000823926">
    <property type="component" value="Unassembled WGS sequence"/>
</dbReference>